<dbReference type="Proteomes" id="UP000003835">
    <property type="component" value="Unassembled WGS sequence"/>
</dbReference>
<protein>
    <submittedName>
        <fullName evidence="2">Uncharacterized protein</fullName>
    </submittedName>
</protein>
<dbReference type="STRING" id="118168.MC7420_1804"/>
<dbReference type="EMBL" id="DS989845">
    <property type="protein sequence ID" value="EDX76801.1"/>
    <property type="molecule type" value="Genomic_DNA"/>
</dbReference>
<reference evidence="2 3" key="1">
    <citation type="submission" date="2008-07" db="EMBL/GenBank/DDBJ databases">
        <authorList>
            <person name="Tandeau de Marsac N."/>
            <person name="Ferriera S."/>
            <person name="Johnson J."/>
            <person name="Kravitz S."/>
            <person name="Beeson K."/>
            <person name="Sutton G."/>
            <person name="Rogers Y.-H."/>
            <person name="Friedman R."/>
            <person name="Frazier M."/>
            <person name="Venter J.C."/>
        </authorList>
    </citation>
    <scope>NUCLEOTIDE SEQUENCE [LARGE SCALE GENOMIC DNA]</scope>
    <source>
        <strain evidence="2 3">PCC 7420</strain>
    </source>
</reference>
<dbReference type="HOGENOM" id="CLU_181358_0_0_3"/>
<feature type="compositionally biased region" description="Pro residues" evidence="1">
    <location>
        <begin position="19"/>
        <end position="30"/>
    </location>
</feature>
<feature type="region of interest" description="Disordered" evidence="1">
    <location>
        <begin position="13"/>
        <end position="32"/>
    </location>
</feature>
<organism evidence="2 3">
    <name type="scientific">Coleofasciculus chthonoplastes PCC 7420</name>
    <dbReference type="NCBI Taxonomy" id="118168"/>
    <lineage>
        <taxon>Bacteria</taxon>
        <taxon>Bacillati</taxon>
        <taxon>Cyanobacteriota</taxon>
        <taxon>Cyanophyceae</taxon>
        <taxon>Coleofasciculales</taxon>
        <taxon>Coleofasciculaceae</taxon>
        <taxon>Coleofasciculus</taxon>
    </lineage>
</organism>
<name>B4VMQ1_9CYAN</name>
<keyword evidence="3" id="KW-1185">Reference proteome</keyword>
<proteinExistence type="predicted"/>
<evidence type="ECO:0000313" key="3">
    <source>
        <dbReference type="Proteomes" id="UP000003835"/>
    </source>
</evidence>
<dbReference type="AlphaFoldDB" id="B4VMQ1"/>
<evidence type="ECO:0000313" key="2">
    <source>
        <dbReference type="EMBL" id="EDX76801.1"/>
    </source>
</evidence>
<gene>
    <name evidence="2" type="ORF">MC7420_1804</name>
</gene>
<accession>B4VMQ1</accession>
<sequence>MLARFSAMSIYSLTFSPSSPNPFSQPPSFPPARRDDRGCFAFVAWEKGDRILLLPSCSPLPSLGEGLGVRAGVGEGLGVRGLTPCAHFTDFTVKSIRQL</sequence>
<evidence type="ECO:0000256" key="1">
    <source>
        <dbReference type="SAM" id="MobiDB-lite"/>
    </source>
</evidence>